<feature type="transmembrane region" description="Helical" evidence="6">
    <location>
        <begin position="233"/>
        <end position="251"/>
    </location>
</feature>
<evidence type="ECO:0000256" key="3">
    <source>
        <dbReference type="ARBA" id="ARBA00022692"/>
    </source>
</evidence>
<dbReference type="AlphaFoldDB" id="A0A2K0XG60"/>
<evidence type="ECO:0000256" key="5">
    <source>
        <dbReference type="ARBA" id="ARBA00023136"/>
    </source>
</evidence>
<evidence type="ECO:0000313" key="7">
    <source>
        <dbReference type="EMBL" id="PNP93521.1"/>
    </source>
</evidence>
<evidence type="ECO:0008006" key="9">
    <source>
        <dbReference type="Google" id="ProtNLM"/>
    </source>
</evidence>
<keyword evidence="2" id="KW-1003">Cell membrane</keyword>
<dbReference type="RefSeq" id="WP_103003656.1">
    <property type="nucleotide sequence ID" value="NZ_NBAX01000007.1"/>
</dbReference>
<dbReference type="GO" id="GO:0005886">
    <property type="term" value="C:plasma membrane"/>
    <property type="evidence" value="ECO:0007669"/>
    <property type="project" value="UniProtKB-SubCell"/>
</dbReference>
<evidence type="ECO:0000256" key="2">
    <source>
        <dbReference type="ARBA" id="ARBA00022475"/>
    </source>
</evidence>
<comment type="caution">
    <text evidence="7">The sequence shown here is derived from an EMBL/GenBank/DDBJ whole genome shotgun (WGS) entry which is preliminary data.</text>
</comment>
<comment type="subcellular location">
    <subcellularLocation>
        <location evidence="1">Cell membrane</location>
        <topology evidence="1">Multi-pass membrane protein</topology>
    </subcellularLocation>
</comment>
<feature type="transmembrane region" description="Helical" evidence="6">
    <location>
        <begin position="53"/>
        <end position="76"/>
    </location>
</feature>
<organism evidence="7 8">
    <name type="scientific">Hoylesella timonensis</name>
    <dbReference type="NCBI Taxonomy" id="386414"/>
    <lineage>
        <taxon>Bacteria</taxon>
        <taxon>Pseudomonadati</taxon>
        <taxon>Bacteroidota</taxon>
        <taxon>Bacteroidia</taxon>
        <taxon>Bacteroidales</taxon>
        <taxon>Prevotellaceae</taxon>
        <taxon>Hoylesella</taxon>
    </lineage>
</organism>
<sequence>MNQSLQKLKNFLTIDMWRLKSDDVSKPKYLLVSILKKLYLAITFFFTKGTSDYAAALTYSTLLAIVPICAVVFAIARGFGFSKYIEEWFRQALSGQEQAADIIIRFVNSYLIHTHSGVILGVGLLFMLWTVLRLTRTIEQTFNSIWQVKQERGLFRTVTDYLAMVFMMPIMIVLISGISIFMTTFVDRASSYMLLAPILQIALNLMPFVIISCVFVGLYIFMPNTKVKFSAALAPGILAGVAMQFLQLFYIHGQMLLSSYNAIYGTFAALPLFMLWMQISWTICLFGAQLCYTNQNLEDLAFMTNPAELSHRYRLLLSGVLLGKICKRFIEGKKPYTALELKLETNIPIRITNDLLYDMTVVHLINSSYDGDSAEGELIYQPAEMLDHLTVGTLVDRLEALGAWHLDLDLHDHLETPQWKGVFDLRKKYLDELRNIPVRDLIPEDDEVALQ</sequence>
<feature type="transmembrane region" description="Helical" evidence="6">
    <location>
        <begin position="198"/>
        <end position="221"/>
    </location>
</feature>
<dbReference type="PANTHER" id="PTHR30213">
    <property type="entry name" value="INNER MEMBRANE PROTEIN YHJD"/>
    <property type="match status" value="1"/>
</dbReference>
<keyword evidence="5 6" id="KW-0472">Membrane</keyword>
<feature type="transmembrane region" description="Helical" evidence="6">
    <location>
        <begin position="263"/>
        <end position="288"/>
    </location>
</feature>
<keyword evidence="3 6" id="KW-0812">Transmembrane</keyword>
<dbReference type="PANTHER" id="PTHR30213:SF0">
    <property type="entry name" value="UPF0761 MEMBRANE PROTEIN YIHY"/>
    <property type="match status" value="1"/>
</dbReference>
<dbReference type="Pfam" id="PF03631">
    <property type="entry name" value="Virul_fac_BrkB"/>
    <property type="match status" value="1"/>
</dbReference>
<evidence type="ECO:0000256" key="4">
    <source>
        <dbReference type="ARBA" id="ARBA00022989"/>
    </source>
</evidence>
<evidence type="ECO:0000256" key="6">
    <source>
        <dbReference type="SAM" id="Phobius"/>
    </source>
</evidence>
<keyword evidence="4 6" id="KW-1133">Transmembrane helix</keyword>
<evidence type="ECO:0000313" key="8">
    <source>
        <dbReference type="Proteomes" id="UP000236634"/>
    </source>
</evidence>
<feature type="transmembrane region" description="Helical" evidence="6">
    <location>
        <begin position="110"/>
        <end position="132"/>
    </location>
</feature>
<dbReference type="EMBL" id="NBAX01000007">
    <property type="protein sequence ID" value="PNP93521.1"/>
    <property type="molecule type" value="Genomic_DNA"/>
</dbReference>
<name>A0A2K0XG60_9BACT</name>
<reference evidence="7 8" key="1">
    <citation type="submission" date="2017-03" db="EMBL/GenBank/DDBJ databases">
        <authorList>
            <person name="Afonso C.L."/>
            <person name="Miller P.J."/>
            <person name="Scott M.A."/>
            <person name="Spackman E."/>
            <person name="Goraichik I."/>
            <person name="Dimitrov K.M."/>
            <person name="Suarez D.L."/>
            <person name="Swayne D.E."/>
        </authorList>
    </citation>
    <scope>NUCLEOTIDE SEQUENCE [LARGE SCALE GENOMIC DNA]</scope>
    <source>
        <strain evidence="7 8">DNF00076</strain>
    </source>
</reference>
<dbReference type="InterPro" id="IPR017039">
    <property type="entry name" value="Virul_fac_BrkB"/>
</dbReference>
<proteinExistence type="predicted"/>
<dbReference type="NCBIfam" id="TIGR00765">
    <property type="entry name" value="yihY_not_rbn"/>
    <property type="match status" value="1"/>
</dbReference>
<gene>
    <name evidence="7" type="ORF">BFS16_08725</name>
</gene>
<evidence type="ECO:0000256" key="1">
    <source>
        <dbReference type="ARBA" id="ARBA00004651"/>
    </source>
</evidence>
<dbReference type="Proteomes" id="UP000236634">
    <property type="component" value="Unassembled WGS sequence"/>
</dbReference>
<accession>A0A2K0XG60</accession>
<protein>
    <recommendedName>
        <fullName evidence="9">YihY/virulence factor BrkB family protein</fullName>
    </recommendedName>
</protein>
<feature type="transmembrane region" description="Helical" evidence="6">
    <location>
        <begin position="161"/>
        <end position="186"/>
    </location>
</feature>